<evidence type="ECO:0000259" key="1">
    <source>
        <dbReference type="Pfam" id="PF02627"/>
    </source>
</evidence>
<organism evidence="2 3">
    <name type="scientific">Hyphomonas pacifica</name>
    <dbReference type="NCBI Taxonomy" id="1280941"/>
    <lineage>
        <taxon>Bacteria</taxon>
        <taxon>Pseudomonadati</taxon>
        <taxon>Pseudomonadota</taxon>
        <taxon>Alphaproteobacteria</taxon>
        <taxon>Hyphomonadales</taxon>
        <taxon>Hyphomonadaceae</taxon>
        <taxon>Hyphomonas</taxon>
    </lineage>
</organism>
<proteinExistence type="predicted"/>
<accession>A0A062TUH7</accession>
<dbReference type="Proteomes" id="UP000249123">
    <property type="component" value="Unassembled WGS sequence"/>
</dbReference>
<reference evidence="2 3" key="1">
    <citation type="submission" date="2013-04" db="EMBL/GenBank/DDBJ databases">
        <title>Hyphomonas sp. T24B3 Genome Sequencing.</title>
        <authorList>
            <person name="Lai Q."/>
            <person name="Shao Z."/>
        </authorList>
    </citation>
    <scope>NUCLEOTIDE SEQUENCE [LARGE SCALE GENOMIC DNA]</scope>
    <source>
        <strain evidence="2 3">T24B3</strain>
    </source>
</reference>
<evidence type="ECO:0000313" key="3">
    <source>
        <dbReference type="Proteomes" id="UP000249123"/>
    </source>
</evidence>
<dbReference type="SUPFAM" id="SSF69118">
    <property type="entry name" value="AhpD-like"/>
    <property type="match status" value="1"/>
</dbReference>
<dbReference type="OrthoDB" id="9801997at2"/>
<keyword evidence="3" id="KW-1185">Reference proteome</keyword>
<dbReference type="eggNOG" id="COG2128">
    <property type="taxonomic scope" value="Bacteria"/>
</dbReference>
<protein>
    <recommendedName>
        <fullName evidence="1">Carboxymuconolactone decarboxylase-like domain-containing protein</fullName>
    </recommendedName>
</protein>
<gene>
    <name evidence="2" type="ORF">HY3_15065</name>
</gene>
<dbReference type="Pfam" id="PF02627">
    <property type="entry name" value="CMD"/>
    <property type="match status" value="1"/>
</dbReference>
<dbReference type="Gene3D" id="1.20.1290.10">
    <property type="entry name" value="AhpD-like"/>
    <property type="match status" value="1"/>
</dbReference>
<dbReference type="InterPro" id="IPR003779">
    <property type="entry name" value="CMD-like"/>
</dbReference>
<dbReference type="STRING" id="1280941.HY2_16340"/>
<dbReference type="GO" id="GO:0051920">
    <property type="term" value="F:peroxiredoxin activity"/>
    <property type="evidence" value="ECO:0007669"/>
    <property type="project" value="InterPro"/>
</dbReference>
<dbReference type="InterPro" id="IPR029032">
    <property type="entry name" value="AhpD-like"/>
</dbReference>
<dbReference type="EMBL" id="AWFB01000032">
    <property type="protein sequence ID" value="RAN32564.1"/>
    <property type="molecule type" value="Genomic_DNA"/>
</dbReference>
<comment type="caution">
    <text evidence="2">The sequence shown here is derived from an EMBL/GenBank/DDBJ whole genome shotgun (WGS) entry which is preliminary data.</text>
</comment>
<evidence type="ECO:0000313" key="2">
    <source>
        <dbReference type="EMBL" id="RAN32564.1"/>
    </source>
</evidence>
<dbReference type="PANTHER" id="PTHR34846">
    <property type="entry name" value="4-CARBOXYMUCONOLACTONE DECARBOXYLASE FAMILY PROTEIN (AFU_ORTHOLOGUE AFUA_6G11590)"/>
    <property type="match status" value="1"/>
</dbReference>
<dbReference type="AlphaFoldDB" id="A0A062TUH7"/>
<dbReference type="PANTHER" id="PTHR34846:SF5">
    <property type="entry name" value="CARBOXYMUCONOLACTONE DECARBOXYLASE-LIKE DOMAIN-CONTAINING PROTEIN"/>
    <property type="match status" value="1"/>
</dbReference>
<name>A0A062TUH7_9PROT</name>
<feature type="domain" description="Carboxymuconolactone decarboxylase-like" evidence="1">
    <location>
        <begin position="70"/>
        <end position="136"/>
    </location>
</feature>
<dbReference type="RefSeq" id="WP_034828556.1">
    <property type="nucleotide sequence ID" value="NZ_AWFA01000050.1"/>
</dbReference>
<sequence length="218" mass="24605">MPAIKPVPRKDITNDIMLAYFERLFGPDRDPIDEPGTATGSPGDWWSVFANSEEVFEHAVAGFKLYRSPNIKLDPVLRELGQTRVGWAIGSQFVFSQHCKLLRALGLANDKIKAVAHWQVSDLFDEKERAVLAYADCLSTGRGRTPVEVIEKLKTFLSDEEIMEFTYIVSMYVMHAIMSRALKTEFDDRPEAIVEVDAPEGFSTADFLDSRPKDKKDS</sequence>